<dbReference type="GO" id="GO:0006952">
    <property type="term" value="P:defense response"/>
    <property type="evidence" value="ECO:0007669"/>
    <property type="project" value="InterPro"/>
</dbReference>
<accession>A0AAP0SCZ8</accession>
<name>A0AAP0SCZ8_LIQFO</name>
<dbReference type="AlphaFoldDB" id="A0AAP0SCZ8"/>
<dbReference type="Pfam" id="PF00168">
    <property type="entry name" value="C2"/>
    <property type="match status" value="1"/>
</dbReference>
<comment type="caution">
    <text evidence="3">The sequence shown here is derived from an EMBL/GenBank/DDBJ whole genome shotgun (WGS) entry which is preliminary data.</text>
</comment>
<proteinExistence type="predicted"/>
<organism evidence="3 4">
    <name type="scientific">Liquidambar formosana</name>
    <name type="common">Formosan gum</name>
    <dbReference type="NCBI Taxonomy" id="63359"/>
    <lineage>
        <taxon>Eukaryota</taxon>
        <taxon>Viridiplantae</taxon>
        <taxon>Streptophyta</taxon>
        <taxon>Embryophyta</taxon>
        <taxon>Tracheophyta</taxon>
        <taxon>Spermatophyta</taxon>
        <taxon>Magnoliopsida</taxon>
        <taxon>eudicotyledons</taxon>
        <taxon>Gunneridae</taxon>
        <taxon>Pentapetalae</taxon>
        <taxon>Saxifragales</taxon>
        <taxon>Altingiaceae</taxon>
        <taxon>Liquidambar</taxon>
    </lineage>
</organism>
<dbReference type="InterPro" id="IPR000008">
    <property type="entry name" value="C2_dom"/>
</dbReference>
<dbReference type="SUPFAM" id="SSF49562">
    <property type="entry name" value="C2 domain (Calcium/lipid-binding domain, CaLB)"/>
    <property type="match status" value="1"/>
</dbReference>
<reference evidence="3 4" key="1">
    <citation type="journal article" date="2024" name="Plant J.">
        <title>Genome sequences and population genomics reveal climatic adaptation and genomic divergence between two closely related sweetgum species.</title>
        <authorList>
            <person name="Xu W.Q."/>
            <person name="Ren C.Q."/>
            <person name="Zhang X.Y."/>
            <person name="Comes H.P."/>
            <person name="Liu X.H."/>
            <person name="Li Y.G."/>
            <person name="Kettle C.J."/>
            <person name="Jalonen R."/>
            <person name="Gaisberger H."/>
            <person name="Ma Y.Z."/>
            <person name="Qiu Y.X."/>
        </authorList>
    </citation>
    <scope>NUCLEOTIDE SEQUENCE [LARGE SCALE GENOMIC DNA]</scope>
    <source>
        <strain evidence="3">Hangzhou</strain>
    </source>
</reference>
<evidence type="ECO:0000313" key="3">
    <source>
        <dbReference type="EMBL" id="KAK9292381.1"/>
    </source>
</evidence>
<protein>
    <recommendedName>
        <fullName evidence="1">C2 domain-containing protein</fullName>
    </recommendedName>
</protein>
<dbReference type="PROSITE" id="PS50004">
    <property type="entry name" value="C2"/>
    <property type="match status" value="1"/>
</dbReference>
<feature type="domain" description="C2" evidence="1">
    <location>
        <begin position="1"/>
        <end position="112"/>
    </location>
</feature>
<sequence length="274" mass="29424">MECRTLEITVISAQDIKDVNLFSKMDVYAVVMIAGDESSKKKTPIHKHGGTSPQWNHHMKFPINEELARQNRPTLHFLLKSERSFGDKDIGEVYVPIQELDGNGYGKSGREVSFGVRKPSGRDKGVLTFSYKFGQRFVVETIKEPVMMAYPAAGKAGTGLAYAAPAPPPEGYYAPPPAHPPAHAAGYPPPPVAGCGYPPAAPGYGYPPSQAAYGYGYLPPPVQKPHKKKKNKLGFGSGLLGGLLIGDMLSDVGDACAYDAGYCDGIDDAGDFDF</sequence>
<evidence type="ECO:0000313" key="2">
    <source>
        <dbReference type="EMBL" id="KAK9291927.1"/>
    </source>
</evidence>
<gene>
    <name evidence="2" type="ORF">L1049_019879</name>
    <name evidence="3" type="ORF">L1049_020348</name>
</gene>
<dbReference type="PANTHER" id="PTHR32246:SF173">
    <property type="entry name" value="C2 DOMAIN-CONTAINING PROTEIN"/>
    <property type="match status" value="1"/>
</dbReference>
<dbReference type="InterPro" id="IPR035892">
    <property type="entry name" value="C2_domain_sf"/>
</dbReference>
<dbReference type="PANTHER" id="PTHR32246">
    <property type="entry name" value="INGRESSION PROTEIN FIC1"/>
    <property type="match status" value="1"/>
</dbReference>
<evidence type="ECO:0000313" key="4">
    <source>
        <dbReference type="Proteomes" id="UP001415857"/>
    </source>
</evidence>
<dbReference type="EMBL" id="JBBPBK010000001">
    <property type="protein sequence ID" value="KAK9292381.1"/>
    <property type="molecule type" value="Genomic_DNA"/>
</dbReference>
<reference evidence="3" key="2">
    <citation type="submission" date="2024-04" db="EMBL/GenBank/DDBJ databases">
        <authorList>
            <person name="Xu W."/>
            <person name="Ren C."/>
        </authorList>
    </citation>
    <scope>NUCLEOTIDE SEQUENCE</scope>
    <source>
        <strain evidence="3">Hangzhou</strain>
        <tissue evidence="3">Leaves</tissue>
    </source>
</reference>
<dbReference type="Proteomes" id="UP001415857">
    <property type="component" value="Unassembled WGS sequence"/>
</dbReference>
<dbReference type="EMBL" id="JBBPBK010000001">
    <property type="protein sequence ID" value="KAK9291927.1"/>
    <property type="molecule type" value="Genomic_DNA"/>
</dbReference>
<dbReference type="SMART" id="SM00239">
    <property type="entry name" value="C2"/>
    <property type="match status" value="1"/>
</dbReference>
<keyword evidence="4" id="KW-1185">Reference proteome</keyword>
<evidence type="ECO:0000259" key="1">
    <source>
        <dbReference type="PROSITE" id="PS50004"/>
    </source>
</evidence>
<dbReference type="CDD" id="cd04051">
    <property type="entry name" value="C2_SRC2_like"/>
    <property type="match status" value="1"/>
</dbReference>
<dbReference type="InterPro" id="IPR044750">
    <property type="entry name" value="C2_SRC2/BAP"/>
</dbReference>
<dbReference type="Gene3D" id="2.60.40.150">
    <property type="entry name" value="C2 domain"/>
    <property type="match status" value="1"/>
</dbReference>